<accession>A0A977TLB3</accession>
<feature type="transmembrane region" description="Helical" evidence="1">
    <location>
        <begin position="12"/>
        <end position="31"/>
    </location>
</feature>
<protein>
    <submittedName>
        <fullName evidence="2">ATP synthase F0 subunit 8</fullName>
    </submittedName>
</protein>
<sequence length="55" mass="6736">MPQMAPIMWAPLFIYFNLILLFFLIMFYYFFTPIKALYTPLFSLKKSKNNSSWTW</sequence>
<evidence type="ECO:0000313" key="2">
    <source>
        <dbReference type="EMBL" id="UXW93480.1"/>
    </source>
</evidence>
<keyword evidence="1" id="KW-0472">Membrane</keyword>
<keyword evidence="2" id="KW-0496">Mitochondrion</keyword>
<keyword evidence="1" id="KW-1133">Transmembrane helix</keyword>
<keyword evidence="1" id="KW-0812">Transmembrane</keyword>
<dbReference type="AlphaFoldDB" id="A0A977TLB3"/>
<proteinExistence type="predicted"/>
<name>A0A977TLB3_9HYME</name>
<organism evidence="2">
    <name type="scientific">Runaria sp. 'striata'</name>
    <dbReference type="NCBI Taxonomy" id="2950365"/>
    <lineage>
        <taxon>Eukaryota</taxon>
        <taxon>Metazoa</taxon>
        <taxon>Ecdysozoa</taxon>
        <taxon>Arthropoda</taxon>
        <taxon>Hexapoda</taxon>
        <taxon>Insecta</taxon>
        <taxon>Pterygota</taxon>
        <taxon>Neoptera</taxon>
        <taxon>Endopterygota</taxon>
        <taxon>Hymenoptera</taxon>
        <taxon>Tenthredinoidea</taxon>
        <taxon>Blasticotomidae</taxon>
        <taxon>Runaria</taxon>
    </lineage>
</organism>
<reference evidence="2" key="1">
    <citation type="journal article" date="2022" name="Insects">
        <title>Phylogenomic Analyses of the Tenthredinoidea Support the Familial Rank of Athaliidae (Insecta, Tenthredinoidea).</title>
        <authorList>
            <person name="Niu G."/>
            <person name="Budak M."/>
            <person name="Korkmaz E.M."/>
            <person name="Dogan O."/>
            <person name="Nel A."/>
            <person name="Wan S."/>
            <person name="Cai C."/>
            <person name="Jouault C."/>
            <person name="Li M."/>
            <person name="Wei M."/>
        </authorList>
    </citation>
    <scope>NUCLEOTIDE SEQUENCE</scope>
</reference>
<reference evidence="2" key="2">
    <citation type="submission" date="2022-07" db="EMBL/GenBank/DDBJ databases">
        <authorList>
            <person name="Niu G."/>
        </authorList>
    </citation>
    <scope>NUCLEOTIDE SEQUENCE</scope>
</reference>
<dbReference type="EMBL" id="ON964462">
    <property type="protein sequence ID" value="UXW93480.1"/>
    <property type="molecule type" value="Genomic_DNA"/>
</dbReference>
<geneLocation type="mitochondrion" evidence="2"/>
<evidence type="ECO:0000256" key="1">
    <source>
        <dbReference type="SAM" id="Phobius"/>
    </source>
</evidence>
<gene>
    <name evidence="2" type="primary">ATP8</name>
</gene>